<keyword evidence="5" id="KW-1185">Reference proteome</keyword>
<feature type="region of interest" description="Disordered" evidence="1">
    <location>
        <begin position="549"/>
        <end position="573"/>
    </location>
</feature>
<feature type="transmembrane region" description="Helical" evidence="2">
    <location>
        <begin position="400"/>
        <end position="419"/>
    </location>
</feature>
<feature type="region of interest" description="Disordered" evidence="1">
    <location>
        <begin position="479"/>
        <end position="521"/>
    </location>
</feature>
<feature type="signal peptide" evidence="3">
    <location>
        <begin position="1"/>
        <end position="25"/>
    </location>
</feature>
<organism evidence="4 5">
    <name type="scientific">Thamnocephalis sphaerospora</name>
    <dbReference type="NCBI Taxonomy" id="78915"/>
    <lineage>
        <taxon>Eukaryota</taxon>
        <taxon>Fungi</taxon>
        <taxon>Fungi incertae sedis</taxon>
        <taxon>Zoopagomycota</taxon>
        <taxon>Zoopagomycotina</taxon>
        <taxon>Zoopagomycetes</taxon>
        <taxon>Zoopagales</taxon>
        <taxon>Sigmoideomycetaceae</taxon>
        <taxon>Thamnocephalis</taxon>
    </lineage>
</organism>
<dbReference type="EMBL" id="KZ992632">
    <property type="protein sequence ID" value="RKP08150.1"/>
    <property type="molecule type" value="Genomic_DNA"/>
</dbReference>
<feature type="region of interest" description="Disordered" evidence="1">
    <location>
        <begin position="95"/>
        <end position="122"/>
    </location>
</feature>
<dbReference type="OrthoDB" id="5589422at2759"/>
<dbReference type="AlphaFoldDB" id="A0A4P9XS32"/>
<evidence type="ECO:0000313" key="5">
    <source>
        <dbReference type="Proteomes" id="UP000271241"/>
    </source>
</evidence>
<evidence type="ECO:0008006" key="6">
    <source>
        <dbReference type="Google" id="ProtNLM"/>
    </source>
</evidence>
<feature type="transmembrane region" description="Helical" evidence="2">
    <location>
        <begin position="340"/>
        <end position="363"/>
    </location>
</feature>
<evidence type="ECO:0000256" key="3">
    <source>
        <dbReference type="SAM" id="SignalP"/>
    </source>
</evidence>
<gene>
    <name evidence="4" type="ORF">THASP1DRAFT_30047</name>
</gene>
<dbReference type="Proteomes" id="UP000271241">
    <property type="component" value="Unassembled WGS sequence"/>
</dbReference>
<evidence type="ECO:0000313" key="4">
    <source>
        <dbReference type="EMBL" id="RKP08150.1"/>
    </source>
</evidence>
<keyword evidence="2" id="KW-1133">Transmembrane helix</keyword>
<accession>A0A4P9XS32</accession>
<feature type="transmembrane region" description="Helical" evidence="2">
    <location>
        <begin position="425"/>
        <end position="446"/>
    </location>
</feature>
<evidence type="ECO:0000256" key="1">
    <source>
        <dbReference type="SAM" id="MobiDB-lite"/>
    </source>
</evidence>
<sequence length="689" mass="76140">MKIYSGHAASALLVAISLMGMAVSAQPTMAVRQPLMADPIQRGALNGFAMSGSASLAKTAHPYAPSRVASRIRRRNEDRPSKQVLMADEAIAEHNNNAANNKDAVNSGNDKSSQEEAHHPVFDSKSSSTVIYMVAVGVTGLANLLACIYIIRRTHPLRITKSSGNIAPIAPESKVRQLVRSTIGSVPTHWTLAANTQQPMAKLTRAQQAKHRRHEDHKLAFYTTTADLMITLMVTASVAHSYQIGHMMDGLACNMVGFGVYSIILLDITMVMLECLIMWMAFSNPRRASAGASSRRWLKYLLFFAVPWIIGGSLASFDTFGNDTYWCFVKPQMLSGKVALSIAVLFHYSVLLIVLLCFVPVLYTSDAYKKMAAESKSTGIGRLDSLADSLRSNRSNVKHMLVHIIHYTPGTIHLIASLCGFEHEVLFILGVSFVQLGAVMHAYLIWSHERHHKTEQHGSHGGHTRPYISETRQAAKVRFAEHPNVPKHLEAKSSRPMREKNADQKPEQPNQSTDMLSAEMSDSSAVYDISSTSVGSERSARVTYIQLGRQRGHHSPSRVHFDVPTPAKPAANSDEEYHSYCTTLLDDYLMPATPASVRRKTVSRMVSWVKPLSPAWPLWRRSQKHAVAPLPTHSGTFYAVDGDTSILPNDLVQGYVKGTIMHGVLTPPSRAQAYLDYTDYAYILKAQER</sequence>
<proteinExistence type="predicted"/>
<feature type="transmembrane region" description="Helical" evidence="2">
    <location>
        <begin position="300"/>
        <end position="320"/>
    </location>
</feature>
<dbReference type="Gene3D" id="1.20.1070.10">
    <property type="entry name" value="Rhodopsin 7-helix transmembrane proteins"/>
    <property type="match status" value="1"/>
</dbReference>
<reference evidence="5" key="1">
    <citation type="journal article" date="2018" name="Nat. Microbiol.">
        <title>Leveraging single-cell genomics to expand the fungal tree of life.</title>
        <authorList>
            <person name="Ahrendt S.R."/>
            <person name="Quandt C.A."/>
            <person name="Ciobanu D."/>
            <person name="Clum A."/>
            <person name="Salamov A."/>
            <person name="Andreopoulos B."/>
            <person name="Cheng J.F."/>
            <person name="Woyke T."/>
            <person name="Pelin A."/>
            <person name="Henrissat B."/>
            <person name="Reynolds N.K."/>
            <person name="Benny G.L."/>
            <person name="Smith M.E."/>
            <person name="James T.Y."/>
            <person name="Grigoriev I.V."/>
        </authorList>
    </citation>
    <scope>NUCLEOTIDE SEQUENCE [LARGE SCALE GENOMIC DNA]</scope>
    <source>
        <strain evidence="5">RSA 1356</strain>
    </source>
</reference>
<feature type="transmembrane region" description="Helical" evidence="2">
    <location>
        <begin position="219"/>
        <end position="238"/>
    </location>
</feature>
<protein>
    <recommendedName>
        <fullName evidence="6">G-protein coupled receptors family 1 profile domain-containing protein</fullName>
    </recommendedName>
</protein>
<feature type="transmembrane region" description="Helical" evidence="2">
    <location>
        <begin position="130"/>
        <end position="151"/>
    </location>
</feature>
<feature type="transmembrane region" description="Helical" evidence="2">
    <location>
        <begin position="258"/>
        <end position="279"/>
    </location>
</feature>
<keyword evidence="2" id="KW-0472">Membrane</keyword>
<feature type="compositionally biased region" description="Low complexity" evidence="1">
    <location>
        <begin position="95"/>
        <end position="106"/>
    </location>
</feature>
<feature type="compositionally biased region" description="Polar residues" evidence="1">
    <location>
        <begin position="507"/>
        <end position="521"/>
    </location>
</feature>
<keyword evidence="3" id="KW-0732">Signal</keyword>
<name>A0A4P9XS32_9FUNG</name>
<feature type="chain" id="PRO_5020298865" description="G-protein coupled receptors family 1 profile domain-containing protein" evidence="3">
    <location>
        <begin position="26"/>
        <end position="689"/>
    </location>
</feature>
<keyword evidence="2" id="KW-0812">Transmembrane</keyword>
<feature type="compositionally biased region" description="Basic and acidic residues" evidence="1">
    <location>
        <begin position="112"/>
        <end position="122"/>
    </location>
</feature>
<evidence type="ECO:0000256" key="2">
    <source>
        <dbReference type="SAM" id="Phobius"/>
    </source>
</evidence>
<feature type="compositionally biased region" description="Basic and acidic residues" evidence="1">
    <location>
        <begin position="487"/>
        <end position="506"/>
    </location>
</feature>